<organism evidence="2 3">
    <name type="scientific">Gellertiella hungarica</name>
    <dbReference type="NCBI Taxonomy" id="1572859"/>
    <lineage>
        <taxon>Bacteria</taxon>
        <taxon>Pseudomonadati</taxon>
        <taxon>Pseudomonadota</taxon>
        <taxon>Alphaproteobacteria</taxon>
        <taxon>Hyphomicrobiales</taxon>
        <taxon>Rhizobiaceae</taxon>
        <taxon>Gellertiella</taxon>
    </lineage>
</organism>
<keyword evidence="1" id="KW-0472">Membrane</keyword>
<gene>
    <name evidence="2" type="ORF">GGR23_003612</name>
</gene>
<accession>A0A7W6NMH9</accession>
<dbReference type="RefSeq" id="WP_183367672.1">
    <property type="nucleotide sequence ID" value="NZ_JACIEZ010000009.1"/>
</dbReference>
<evidence type="ECO:0000313" key="3">
    <source>
        <dbReference type="Proteomes" id="UP000528286"/>
    </source>
</evidence>
<feature type="transmembrane region" description="Helical" evidence="1">
    <location>
        <begin position="106"/>
        <end position="126"/>
    </location>
</feature>
<keyword evidence="3" id="KW-1185">Reference proteome</keyword>
<feature type="transmembrane region" description="Helical" evidence="1">
    <location>
        <begin position="202"/>
        <end position="227"/>
    </location>
</feature>
<feature type="transmembrane region" description="Helical" evidence="1">
    <location>
        <begin position="283"/>
        <end position="302"/>
    </location>
</feature>
<dbReference type="EMBL" id="JACIEZ010000009">
    <property type="protein sequence ID" value="MBB4066397.1"/>
    <property type="molecule type" value="Genomic_DNA"/>
</dbReference>
<feature type="transmembrane region" description="Helical" evidence="1">
    <location>
        <begin position="314"/>
        <end position="336"/>
    </location>
</feature>
<feature type="transmembrane region" description="Helical" evidence="1">
    <location>
        <begin position="159"/>
        <end position="190"/>
    </location>
</feature>
<keyword evidence="1" id="KW-1133">Transmembrane helix</keyword>
<keyword evidence="1" id="KW-0812">Transmembrane</keyword>
<protein>
    <submittedName>
        <fullName evidence="2">Uncharacterized protein</fullName>
    </submittedName>
</protein>
<proteinExistence type="predicted"/>
<name>A0A7W6NMH9_9HYPH</name>
<reference evidence="2 3" key="1">
    <citation type="submission" date="2020-08" db="EMBL/GenBank/DDBJ databases">
        <title>Genomic Encyclopedia of Type Strains, Phase IV (KMG-IV): sequencing the most valuable type-strain genomes for metagenomic binning, comparative biology and taxonomic classification.</title>
        <authorList>
            <person name="Goeker M."/>
        </authorList>
    </citation>
    <scope>NUCLEOTIDE SEQUENCE [LARGE SCALE GENOMIC DNA]</scope>
    <source>
        <strain evidence="2 3">DSM 29853</strain>
    </source>
</reference>
<feature type="transmembrane region" description="Helical" evidence="1">
    <location>
        <begin position="348"/>
        <end position="373"/>
    </location>
</feature>
<feature type="transmembrane region" description="Helical" evidence="1">
    <location>
        <begin position="247"/>
        <end position="271"/>
    </location>
</feature>
<dbReference type="AlphaFoldDB" id="A0A7W6NMH9"/>
<evidence type="ECO:0000313" key="2">
    <source>
        <dbReference type="EMBL" id="MBB4066397.1"/>
    </source>
</evidence>
<feature type="transmembrane region" description="Helical" evidence="1">
    <location>
        <begin position="62"/>
        <end position="85"/>
    </location>
</feature>
<comment type="caution">
    <text evidence="2">The sequence shown here is derived from an EMBL/GenBank/DDBJ whole genome shotgun (WGS) entry which is preliminary data.</text>
</comment>
<feature type="transmembrane region" description="Helical" evidence="1">
    <location>
        <begin position="393"/>
        <end position="414"/>
    </location>
</feature>
<evidence type="ECO:0000256" key="1">
    <source>
        <dbReference type="SAM" id="Phobius"/>
    </source>
</evidence>
<dbReference type="Proteomes" id="UP000528286">
    <property type="component" value="Unassembled WGS sequence"/>
</dbReference>
<sequence length="557" mass="59129">MTVITGALVVTGAALLSILFSGYVPFFNNNIYHLPILRADYDLPAFADDTFVQSLRHFSSGFWMVFAGSATLVPPKLFLLGAFLLSRMLMMAAALHLAASFGYRGLRFSVLYLALLAATPLMRGYAPGGGGLDIDYFSHSELANATLLLSLSLAIRGGVAASLLLACITFFLNAFMAVWLAPVLIAVMLTRLAEGEIRLKTLAVRGSIGAVAGLPFVLPVVAAILHARDDAPSGYSYAAYLRGFFPFHFFLDSLSAGELAAIGLLALAGLFAALSLGKGGRPLAAAVLAAILLLAVGSALPLVTENRMILNLHFIRSAVLIQLLAVLGMAMIAAGLATDGRASAPRTVGLLLTALLILGKPGLPAALLVLAYLGWFRHRRPLALLDRPAAPKIAGYLALLAAAYAVPSALIPGLRDMQARIAISDRWERIGAWVARETPSRSLLLLPVGTERPATGADPAAQALAYDVTGFFATAGRPVWTNYKFGATPMWSPSTHAVWRERYDAVRALKDGPERLAYAARHGISHVITFCNPAITAAPIHRDGELCIYEVTKAGDS</sequence>